<dbReference type="PANTHER" id="PTHR34215">
    <property type="entry name" value="BLL0784 PROTEIN"/>
    <property type="match status" value="1"/>
</dbReference>
<dbReference type="Gene3D" id="3.30.1330.30">
    <property type="match status" value="1"/>
</dbReference>
<evidence type="ECO:0000313" key="4">
    <source>
        <dbReference type="Proteomes" id="UP000219068"/>
    </source>
</evidence>
<dbReference type="Proteomes" id="UP000252266">
    <property type="component" value="Unassembled WGS sequence"/>
</dbReference>
<dbReference type="SUPFAM" id="SSF64376">
    <property type="entry name" value="YlxR-like"/>
    <property type="match status" value="1"/>
</dbReference>
<dbReference type="SUPFAM" id="SSF55315">
    <property type="entry name" value="L30e-like"/>
    <property type="match status" value="1"/>
</dbReference>
<dbReference type="InterPro" id="IPR029064">
    <property type="entry name" value="Ribosomal_eL30-like_sf"/>
</dbReference>
<evidence type="ECO:0000313" key="2">
    <source>
        <dbReference type="EMBL" id="RCK50585.1"/>
    </source>
</evidence>
<dbReference type="EMBL" id="JPWJ01000005">
    <property type="protein sequence ID" value="RCK50585.1"/>
    <property type="molecule type" value="Genomic_DNA"/>
</dbReference>
<dbReference type="RefSeq" id="WP_062949892.1">
    <property type="nucleotide sequence ID" value="NZ_JALLPZ010000002.1"/>
</dbReference>
<dbReference type="NCBIfam" id="NF006622">
    <property type="entry name" value="PRK09190.1"/>
    <property type="match status" value="1"/>
</dbReference>
<dbReference type="Proteomes" id="UP000219068">
    <property type="component" value="Unassembled WGS sequence"/>
</dbReference>
<accession>A0A154KSK0</accession>
<evidence type="ECO:0000259" key="1">
    <source>
        <dbReference type="Pfam" id="PF04296"/>
    </source>
</evidence>
<proteinExistence type="predicted"/>
<dbReference type="CDD" id="cd00279">
    <property type="entry name" value="YlxR"/>
    <property type="match status" value="1"/>
</dbReference>
<dbReference type="InterPro" id="IPR035931">
    <property type="entry name" value="YlxR-like_sf"/>
</dbReference>
<organism evidence="2 5">
    <name type="scientific">Thalassospira xiamenensis</name>
    <dbReference type="NCBI Taxonomy" id="220697"/>
    <lineage>
        <taxon>Bacteria</taxon>
        <taxon>Pseudomonadati</taxon>
        <taxon>Pseudomonadota</taxon>
        <taxon>Alphaproteobacteria</taxon>
        <taxon>Rhodospirillales</taxon>
        <taxon>Thalassospiraceae</taxon>
        <taxon>Thalassospira</taxon>
    </lineage>
</organism>
<dbReference type="GO" id="GO:0005840">
    <property type="term" value="C:ribosome"/>
    <property type="evidence" value="ECO:0007669"/>
    <property type="project" value="UniProtKB-KW"/>
</dbReference>
<keyword evidence="2" id="KW-0689">Ribosomal protein</keyword>
<reference evidence="2 5" key="1">
    <citation type="submission" date="2014-07" db="EMBL/GenBank/DDBJ databases">
        <title>Draft genome sequence of Thalassospira xiamenensis IB13.</title>
        <authorList>
            <person name="Lai Q."/>
            <person name="Shao Z."/>
        </authorList>
    </citation>
    <scope>NUCLEOTIDE SEQUENCE [LARGE SCALE GENOMIC DNA]</scope>
    <source>
        <strain evidence="2 5">IB13</strain>
    </source>
</reference>
<evidence type="ECO:0000313" key="5">
    <source>
        <dbReference type="Proteomes" id="UP000252266"/>
    </source>
</evidence>
<keyword evidence="2" id="KW-0687">Ribonucleoprotein</keyword>
<dbReference type="PANTHER" id="PTHR34215:SF1">
    <property type="entry name" value="YLXR DOMAIN-CONTAINING PROTEIN"/>
    <property type="match status" value="1"/>
</dbReference>
<name>A0A154KSK0_9PROT</name>
<feature type="domain" description="YlxR" evidence="1">
    <location>
        <begin position="15"/>
        <end position="90"/>
    </location>
</feature>
<dbReference type="Pfam" id="PF04296">
    <property type="entry name" value="YlxR"/>
    <property type="match status" value="1"/>
</dbReference>
<evidence type="ECO:0000313" key="3">
    <source>
        <dbReference type="EMBL" id="SOC29706.1"/>
    </source>
</evidence>
<dbReference type="InterPro" id="IPR007393">
    <property type="entry name" value="YlxR_dom"/>
</dbReference>
<dbReference type="Gene3D" id="3.30.1230.10">
    <property type="entry name" value="YlxR-like"/>
    <property type="match status" value="1"/>
</dbReference>
<reference evidence="3 4" key="2">
    <citation type="submission" date="2017-08" db="EMBL/GenBank/DDBJ databases">
        <authorList>
            <person name="de Groot N.N."/>
        </authorList>
    </citation>
    <scope>NUCLEOTIDE SEQUENCE [LARGE SCALE GENOMIC DNA]</scope>
    <source>
        <strain evidence="3 4">USBA 78</strain>
    </source>
</reference>
<dbReference type="EMBL" id="OBMM01000007">
    <property type="protein sequence ID" value="SOC29706.1"/>
    <property type="molecule type" value="Genomic_DNA"/>
</dbReference>
<dbReference type="AlphaFoldDB" id="A0A154KSK0"/>
<dbReference type="InterPro" id="IPR037465">
    <property type="entry name" value="YlxR"/>
</dbReference>
<sequence length="196" mass="20977">MSHRKGGKVAEVPERRCIVTGEVRPKEDLLRVVIGPDDTVVPDLEERLPGRGLWLCPSRDVINTACAKNAFAKAARQKVVIDPALADRIEKLLLQKSLDLLSLARRAGQAVAGYEKVRAQIDEGAAMILAARDGAADGKSKIEAKARDLPIYTVLDAAEIGAAFGREKAVHVAVAPGGLAKQLSRSLGRLEGFRAV</sequence>
<gene>
    <name evidence="3" type="ORF">SAMN05428964_107229</name>
    <name evidence="2" type="ORF">TH44_11410</name>
</gene>
<protein>
    <submittedName>
        <fullName evidence="2">50S ribosomal protein L7</fullName>
    </submittedName>
    <submittedName>
        <fullName evidence="3">LSU ribosomal protein L7AE</fullName>
    </submittedName>
</protein>